<gene>
    <name evidence="2" type="ORF">J1N51_00060</name>
</gene>
<proteinExistence type="predicted"/>
<name>A0A975HI67_9GAMM</name>
<organism evidence="2 3">
    <name type="scientific">Psychrosphaera ytuae</name>
    <dbReference type="NCBI Taxonomy" id="2820710"/>
    <lineage>
        <taxon>Bacteria</taxon>
        <taxon>Pseudomonadati</taxon>
        <taxon>Pseudomonadota</taxon>
        <taxon>Gammaproteobacteria</taxon>
        <taxon>Alteromonadales</taxon>
        <taxon>Pseudoalteromonadaceae</taxon>
        <taxon>Psychrosphaera</taxon>
    </lineage>
</organism>
<keyword evidence="3" id="KW-1185">Reference proteome</keyword>
<feature type="transmembrane region" description="Helical" evidence="1">
    <location>
        <begin position="150"/>
        <end position="171"/>
    </location>
</feature>
<feature type="transmembrane region" description="Helical" evidence="1">
    <location>
        <begin position="65"/>
        <end position="89"/>
    </location>
</feature>
<dbReference type="KEGG" id="psym:J1N51_00060"/>
<dbReference type="RefSeq" id="WP_208831986.1">
    <property type="nucleotide sequence ID" value="NZ_CP072110.1"/>
</dbReference>
<feature type="transmembrane region" description="Helical" evidence="1">
    <location>
        <begin position="41"/>
        <end position="59"/>
    </location>
</feature>
<evidence type="ECO:0000313" key="3">
    <source>
        <dbReference type="Proteomes" id="UP000682739"/>
    </source>
</evidence>
<keyword evidence="1" id="KW-0472">Membrane</keyword>
<evidence type="ECO:0000313" key="2">
    <source>
        <dbReference type="EMBL" id="QTH63931.1"/>
    </source>
</evidence>
<reference evidence="2" key="1">
    <citation type="submission" date="2021-03" db="EMBL/GenBank/DDBJ databases">
        <title>Description of Psychrosphaera ytuae sp. nov. isolated from deep sea sediment of South China Sea.</title>
        <authorList>
            <person name="Zhang J."/>
            <person name="Xu X.-D."/>
        </authorList>
    </citation>
    <scope>NUCLEOTIDE SEQUENCE</scope>
    <source>
        <strain evidence="2">MTZ26</strain>
    </source>
</reference>
<dbReference type="InterPro" id="IPR018750">
    <property type="entry name" value="DUF2306_membrane"/>
</dbReference>
<sequence length="181" mass="19977">MNEFIHGPLGLIHTIFAVIALITGLIVLLKTKGTRTHKQLGYVYGVSMILLNLTAIPITNMSGGIGLFHVFIVVSLPTVILGLYFPMFLRHKKNWLMTHFSLMYWSYVGLIAAFIAEVMVRLPVLLSTTSSNSATISAISETASSQPSNYIAIMSAFAIMGIVMFVAELIFRKWRAQLAPN</sequence>
<feature type="transmembrane region" description="Helical" evidence="1">
    <location>
        <begin position="12"/>
        <end position="29"/>
    </location>
</feature>
<accession>A0A975HI67</accession>
<keyword evidence="1" id="KW-0812">Transmembrane</keyword>
<protein>
    <submittedName>
        <fullName evidence="2">DUF2306 domain-containing protein</fullName>
    </submittedName>
</protein>
<dbReference type="Pfam" id="PF10067">
    <property type="entry name" value="DUF2306"/>
    <property type="match status" value="1"/>
</dbReference>
<evidence type="ECO:0000256" key="1">
    <source>
        <dbReference type="SAM" id="Phobius"/>
    </source>
</evidence>
<dbReference type="AlphaFoldDB" id="A0A975HI67"/>
<feature type="transmembrane region" description="Helical" evidence="1">
    <location>
        <begin position="101"/>
        <end position="120"/>
    </location>
</feature>
<dbReference type="EMBL" id="CP072110">
    <property type="protein sequence ID" value="QTH63931.1"/>
    <property type="molecule type" value="Genomic_DNA"/>
</dbReference>
<dbReference type="Proteomes" id="UP000682739">
    <property type="component" value="Chromosome"/>
</dbReference>
<keyword evidence="1" id="KW-1133">Transmembrane helix</keyword>